<organism evidence="3 4">
    <name type="scientific">Petrimonas mucosa</name>
    <dbReference type="NCBI Taxonomy" id="1642646"/>
    <lineage>
        <taxon>Bacteria</taxon>
        <taxon>Pseudomonadati</taxon>
        <taxon>Bacteroidota</taxon>
        <taxon>Bacteroidia</taxon>
        <taxon>Bacteroidales</taxon>
        <taxon>Dysgonomonadaceae</taxon>
        <taxon>Petrimonas</taxon>
    </lineage>
</organism>
<dbReference type="AlphaFoldDB" id="A0A1G4G6U5"/>
<evidence type="ECO:0000313" key="3">
    <source>
        <dbReference type="EMBL" id="SCM57489.1"/>
    </source>
</evidence>
<name>A0A1G4G6U5_9BACT</name>
<feature type="domain" description="DUF4988" evidence="2">
    <location>
        <begin position="26"/>
        <end position="199"/>
    </location>
</feature>
<evidence type="ECO:0000256" key="1">
    <source>
        <dbReference type="SAM" id="Coils"/>
    </source>
</evidence>
<dbReference type="EMBL" id="LT608328">
    <property type="protein sequence ID" value="SCM57489.1"/>
    <property type="molecule type" value="Genomic_DNA"/>
</dbReference>
<dbReference type="Proteomes" id="UP000178485">
    <property type="component" value="Chromosome i"/>
</dbReference>
<reference evidence="3 4" key="1">
    <citation type="submission" date="2016-08" db="EMBL/GenBank/DDBJ databases">
        <authorList>
            <person name="Seilhamer J.J."/>
        </authorList>
    </citation>
    <scope>NUCLEOTIDE SEQUENCE [LARGE SCALE GENOMIC DNA]</scope>
    <source>
        <strain evidence="3">ING2-E5A</strain>
    </source>
</reference>
<dbReference type="STRING" id="1642646.ING2E5A_1361"/>
<evidence type="ECO:0000259" key="2">
    <source>
        <dbReference type="Pfam" id="PF16378"/>
    </source>
</evidence>
<dbReference type="PROSITE" id="PS51257">
    <property type="entry name" value="PROKAR_LIPOPROTEIN"/>
    <property type="match status" value="1"/>
</dbReference>
<protein>
    <recommendedName>
        <fullName evidence="2">DUF4988 domain-containing protein</fullName>
    </recommendedName>
</protein>
<evidence type="ECO:0000313" key="4">
    <source>
        <dbReference type="Proteomes" id="UP000178485"/>
    </source>
</evidence>
<keyword evidence="1" id="KW-0175">Coiled coil</keyword>
<feature type="coiled-coil region" evidence="1">
    <location>
        <begin position="29"/>
        <end position="56"/>
    </location>
</feature>
<accession>A0A1G4G6U5</accession>
<dbReference type="InterPro" id="IPR032149">
    <property type="entry name" value="DUF4988"/>
</dbReference>
<gene>
    <name evidence="3" type="ORF">ING2E5A_1361</name>
</gene>
<proteinExistence type="predicted"/>
<keyword evidence="4" id="KW-1185">Reference proteome</keyword>
<dbReference type="RefSeq" id="WP_071136721.1">
    <property type="nucleotide sequence ID" value="NZ_LT608328.1"/>
</dbReference>
<dbReference type="Pfam" id="PF16378">
    <property type="entry name" value="DUF4988"/>
    <property type="match status" value="1"/>
</dbReference>
<dbReference type="KEGG" id="pmuc:ING2E5A_1361"/>
<sequence>MKYIYYSILLVFLLGACSDYDDTPIKDKIDDFKQRIEMLQEKVSALNRDIDNLSYLTNGNVITSVTKNSDGKYVITYLDSSNQEKAVVVATQEDVIEAPILGVRLSTDDNLYYWTVTVDDETTWLEDADGGKVPVYGHTPEVSVDANGYWVVDGAVLTDQYGNPIEVTTDETAIFREISRSDDGYLRIKLGNGEELSLPIFNAFNLLLQTETVTLVERGTSAIAIPYSVEGADADKAIVAISQVEAVSAAIDTVNKTITVNFENGFEEGHIIVSAYNLEHLVLRPILFKSK</sequence>